<name>A0A6N2URF2_9FIRM</name>
<proteinExistence type="predicted"/>
<gene>
    <name evidence="2" type="ORF">BGLFYP119_02172</name>
</gene>
<evidence type="ECO:0000256" key="1">
    <source>
        <dbReference type="SAM" id="Phobius"/>
    </source>
</evidence>
<protein>
    <submittedName>
        <fullName evidence="2">ABC-2 family transporter protein</fullName>
    </submittedName>
</protein>
<sequence>MYRLTHANFSRLWKTHAFGLFIAATLVLSSEFMVMQATAMDYTVPLSRVIFLPLSFYGVTAAAFVSVFTGADFSDGFVRSKLLAAENRRDFVFSHILVSCAACILVYVISSLFTLCAGIFFFENNVEINIFIKYFMIGIGMSAAYGCIFCVITLLCKNRITAVIWCMGIAFFMLFLSLHTHQFLVQTEYKNGVLNPHYIDGFRRILYGLLHDLNPCGQAAQLSAWEVWNPIRASVCNFIWIVSTAVTGCWLFSKKDIK</sequence>
<feature type="transmembrane region" description="Helical" evidence="1">
    <location>
        <begin position="134"/>
        <end position="155"/>
    </location>
</feature>
<keyword evidence="1" id="KW-1133">Transmembrane helix</keyword>
<keyword evidence="1" id="KW-0812">Transmembrane</keyword>
<dbReference type="EMBL" id="CACRST010000019">
    <property type="protein sequence ID" value="VYT18801.1"/>
    <property type="molecule type" value="Genomic_DNA"/>
</dbReference>
<feature type="transmembrane region" description="Helical" evidence="1">
    <location>
        <begin position="49"/>
        <end position="71"/>
    </location>
</feature>
<dbReference type="AlphaFoldDB" id="A0A6N2URF2"/>
<feature type="transmembrane region" description="Helical" evidence="1">
    <location>
        <begin position="92"/>
        <end position="122"/>
    </location>
</feature>
<feature type="transmembrane region" description="Helical" evidence="1">
    <location>
        <begin position="162"/>
        <end position="184"/>
    </location>
</feature>
<evidence type="ECO:0000313" key="2">
    <source>
        <dbReference type="EMBL" id="VYT18801.1"/>
    </source>
</evidence>
<keyword evidence="1" id="KW-0472">Membrane</keyword>
<accession>A0A6N2URF2</accession>
<organism evidence="2">
    <name type="scientific">Blautia glucerasea</name>
    <dbReference type="NCBI Taxonomy" id="536633"/>
    <lineage>
        <taxon>Bacteria</taxon>
        <taxon>Bacillati</taxon>
        <taxon>Bacillota</taxon>
        <taxon>Clostridia</taxon>
        <taxon>Lachnospirales</taxon>
        <taxon>Lachnospiraceae</taxon>
        <taxon>Blautia</taxon>
    </lineage>
</organism>
<dbReference type="RefSeq" id="WP_156354615.1">
    <property type="nucleotide sequence ID" value="NZ_CACRST010000019.1"/>
</dbReference>
<feature type="transmembrane region" description="Helical" evidence="1">
    <location>
        <begin position="231"/>
        <end position="252"/>
    </location>
</feature>
<reference evidence="2" key="1">
    <citation type="submission" date="2019-11" db="EMBL/GenBank/DDBJ databases">
        <authorList>
            <person name="Feng L."/>
        </authorList>
    </citation>
    <scope>NUCLEOTIDE SEQUENCE</scope>
    <source>
        <strain evidence="2">BgluceraseaLFYP119</strain>
    </source>
</reference>